<feature type="region of interest" description="Disordered" evidence="1">
    <location>
        <begin position="144"/>
        <end position="163"/>
    </location>
</feature>
<organism evidence="4 5">
    <name type="scientific">Streptococcus hyointestinalis</name>
    <dbReference type="NCBI Taxonomy" id="1337"/>
    <lineage>
        <taxon>Bacteria</taxon>
        <taxon>Bacillati</taxon>
        <taxon>Bacillota</taxon>
        <taxon>Bacilli</taxon>
        <taxon>Lactobacillales</taxon>
        <taxon>Streptococcaceae</taxon>
        <taxon>Streptococcus</taxon>
    </lineage>
</organism>
<evidence type="ECO:0000256" key="1">
    <source>
        <dbReference type="SAM" id="MobiDB-lite"/>
    </source>
</evidence>
<keyword evidence="5" id="KW-1185">Reference proteome</keyword>
<proteinExistence type="predicted"/>
<dbReference type="InterPro" id="IPR010994">
    <property type="entry name" value="RuvA_2-like"/>
</dbReference>
<dbReference type="PANTHER" id="PTHR21180:SF32">
    <property type="entry name" value="ENDONUCLEASE_EXONUCLEASE_PHOSPHATASE FAMILY DOMAIN-CONTAINING PROTEIN 1"/>
    <property type="match status" value="1"/>
</dbReference>
<dbReference type="GO" id="GO:0015627">
    <property type="term" value="C:type II protein secretion system complex"/>
    <property type="evidence" value="ECO:0007669"/>
    <property type="project" value="TreeGrafter"/>
</dbReference>
<dbReference type="Proteomes" id="UP000254924">
    <property type="component" value="Unassembled WGS sequence"/>
</dbReference>
<feature type="domain" description="Helix-hairpin-helix DNA-binding motif class 1" evidence="3">
    <location>
        <begin position="203"/>
        <end position="222"/>
    </location>
</feature>
<feature type="domain" description="Helix-hairpin-helix DNA-binding motif class 1" evidence="3">
    <location>
        <begin position="173"/>
        <end position="192"/>
    </location>
</feature>
<dbReference type="SMART" id="SM00278">
    <property type="entry name" value="HhH1"/>
    <property type="match status" value="2"/>
</dbReference>
<dbReference type="GO" id="GO:0015628">
    <property type="term" value="P:protein secretion by the type II secretion system"/>
    <property type="evidence" value="ECO:0007669"/>
    <property type="project" value="TreeGrafter"/>
</dbReference>
<feature type="transmembrane region" description="Helical" evidence="2">
    <location>
        <begin position="14"/>
        <end position="37"/>
    </location>
</feature>
<dbReference type="InterPro" id="IPR004509">
    <property type="entry name" value="Competence_ComEA_HhH"/>
</dbReference>
<dbReference type="Pfam" id="PF12836">
    <property type="entry name" value="HHH_3"/>
    <property type="match status" value="1"/>
</dbReference>
<dbReference type="AlphaFoldDB" id="A0A380K800"/>
<dbReference type="EMBL" id="UHFN01000007">
    <property type="protein sequence ID" value="SUN60794.1"/>
    <property type="molecule type" value="Genomic_DNA"/>
</dbReference>
<keyword evidence="2" id="KW-0812">Transmembrane</keyword>
<evidence type="ECO:0000256" key="2">
    <source>
        <dbReference type="SAM" id="Phobius"/>
    </source>
</evidence>
<dbReference type="GO" id="GO:0006281">
    <property type="term" value="P:DNA repair"/>
    <property type="evidence" value="ECO:0007669"/>
    <property type="project" value="InterPro"/>
</dbReference>
<reference evidence="4 5" key="1">
    <citation type="submission" date="2018-06" db="EMBL/GenBank/DDBJ databases">
        <authorList>
            <consortium name="Pathogen Informatics"/>
            <person name="Doyle S."/>
        </authorList>
    </citation>
    <scope>NUCLEOTIDE SEQUENCE [LARGE SCALE GENOMIC DNA]</scope>
    <source>
        <strain evidence="4 5">NCTC12224</strain>
    </source>
</reference>
<evidence type="ECO:0000313" key="4">
    <source>
        <dbReference type="EMBL" id="SUN60794.1"/>
    </source>
</evidence>
<evidence type="ECO:0000259" key="3">
    <source>
        <dbReference type="SMART" id="SM00278"/>
    </source>
</evidence>
<feature type="compositionally biased region" description="Low complexity" evidence="1">
    <location>
        <begin position="144"/>
        <end position="162"/>
    </location>
</feature>
<keyword evidence="2" id="KW-0472">Membrane</keyword>
<dbReference type="PANTHER" id="PTHR21180">
    <property type="entry name" value="ENDONUCLEASE/EXONUCLEASE/PHOSPHATASE FAMILY DOMAIN-CONTAINING PROTEIN 1"/>
    <property type="match status" value="1"/>
</dbReference>
<dbReference type="InterPro" id="IPR051675">
    <property type="entry name" value="Endo/Exo/Phosphatase_dom_1"/>
</dbReference>
<dbReference type="Pfam" id="PF10531">
    <property type="entry name" value="SLBB"/>
    <property type="match status" value="1"/>
</dbReference>
<dbReference type="SUPFAM" id="SSF47781">
    <property type="entry name" value="RuvA domain 2-like"/>
    <property type="match status" value="1"/>
</dbReference>
<dbReference type="Gene3D" id="3.10.560.10">
    <property type="entry name" value="Outer membrane lipoprotein wza domain like"/>
    <property type="match status" value="1"/>
</dbReference>
<dbReference type="OrthoDB" id="9790239at2"/>
<protein>
    <submittedName>
        <fullName evidence="4">Competence protein ComEA</fullName>
    </submittedName>
</protein>
<keyword evidence="2" id="KW-1133">Transmembrane helix</keyword>
<accession>A0A380K800</accession>
<dbReference type="InterPro" id="IPR003583">
    <property type="entry name" value="Hlx-hairpin-Hlx_DNA-bd_motif"/>
</dbReference>
<dbReference type="GO" id="GO:0003677">
    <property type="term" value="F:DNA binding"/>
    <property type="evidence" value="ECO:0007669"/>
    <property type="project" value="InterPro"/>
</dbReference>
<evidence type="ECO:0000313" key="5">
    <source>
        <dbReference type="Proteomes" id="UP000254924"/>
    </source>
</evidence>
<dbReference type="InterPro" id="IPR019554">
    <property type="entry name" value="Soluble_ligand-bd"/>
</dbReference>
<dbReference type="NCBIfam" id="TIGR00426">
    <property type="entry name" value="competence protein ComEA helix-hairpin-helix repeat region"/>
    <property type="match status" value="1"/>
</dbReference>
<sequence length="226" mass="23611">MFEMIREKCKDPKVLVAALVGVSGLFLATCLVVVMLMRPKTQTTFSTLASQSTSLVASSSSTATSSSSTAKPASGTIVVDVKGAVQKEGVYTLKEGSRVSDAIAKAGGLTQEADKKSINLAQKVTDEAIIYVAKTDENISVVSQASASTSGNSSATSTSSQSDKINLNTASLEDLKKISGIGDKRAQDILDYRDSQGGFKSVDELTNVSGIGEKTLEKLKNDVTVD</sequence>
<gene>
    <name evidence="4" type="primary">comEA</name>
    <name evidence="4" type="ORF">NCTC12224_01161</name>
</gene>
<dbReference type="Gene3D" id="1.10.150.310">
    <property type="entry name" value="Tex RuvX-like domain-like"/>
    <property type="match status" value="1"/>
</dbReference>
<name>A0A380K800_9STRE</name>